<comment type="caution">
    <text evidence="5">The sequence shown here is derived from an EMBL/GenBank/DDBJ whole genome shotgun (WGS) entry which is preliminary data.</text>
</comment>
<dbReference type="InterPro" id="IPR035919">
    <property type="entry name" value="EAL_sf"/>
</dbReference>
<dbReference type="CDD" id="cd01948">
    <property type="entry name" value="EAL"/>
    <property type="match status" value="1"/>
</dbReference>
<dbReference type="CDD" id="cd01949">
    <property type="entry name" value="GGDEF"/>
    <property type="match status" value="1"/>
</dbReference>
<evidence type="ECO:0000259" key="2">
    <source>
        <dbReference type="PROSITE" id="PS50113"/>
    </source>
</evidence>
<proteinExistence type="predicted"/>
<sequence>MAENSTTGTRRRWSTYVIDSHHRLVYLDQDMLEAMPSAKLGDRCYEVVRGEEMPCSDCPWGEGIEERLGRSVLFNHRMRCWFEATCVDVEWPGHGPCMLVASRSIDGSSKNLFLELDDNSVYDELIEVDLKQATYRVLYHESGKYLMSDMAGTFDRSVFESTLSMIHEDDRERYRSLWSRESLERVFERGEKIAGEEFRMRLTSGAWNWVSYTIVPLVDGRYSDCASIMCFITDVQKRKERGAARLESNAGAALDCERDAVTGLWGARSFLDRVEGMLSKTDSARAFEVAYIDIEHFKVLNDWYGREVGDRMLRVLAERLSTFCERYGGLVGYFGSDDFVALLPAGASREGDLEAAIGTIAPDHEMQVSFFPAIGVCMIDDPAVPVSALCDRAMIAMNTVKGTYARRIAWYDRSMGLELEQEPKMLAEIQRALDAREFVLYAQPQCNIRTGRIVGFEILVRWNHPEKGLVAPGEFVPFLEKTGFIVYLDRYVWDATAHALADWIERGLHPVPASVNVSRADVRAIDIVDEFERIVEKHGIDRSLLEIEITESAYAEDESVSRLVNDLQLRGFTVLMDDFGSGYSSLNMLKNIGVDTLKIDMGLLRSDFDDDNRSEGILEAVAGMARLMDMPVIAEGVETEEQVEFLRRIGCDYVQGYYFYRPMPQDDFEKLLSNEDLIDRRGMISRVVDDIDLADLVQDGGVASRSILENLLGGMAVYGVYDDHFELLQVNNGYYQVTGCNPTDLGERQTWIYRMLHPDDLPKVLAMFDRAENHPIAGAEATFRRYRLSGELGWFHLKAYFLKREGGRRIFYAGISDVTEQKRQEEALLSSRAVLDSVLNVATTKGKIDSLAEEYRSIASHLFAQSVPCGLIGGYCEEGFPLFYANHHLVSMLGYESFDEFVDAIDGLVANTIHPDDLAQVMEDIGPTYYEGLSYETRYRMPRKDGLWVWTLDRGRVLRAEDGRLAIASVCWEIAEDPCGAADLSAFDASGECGGCGRLSN</sequence>
<feature type="domain" description="PAC" evidence="2">
    <location>
        <begin position="779"/>
        <end position="830"/>
    </location>
</feature>
<dbReference type="PANTHER" id="PTHR44757:SF2">
    <property type="entry name" value="BIOFILM ARCHITECTURE MAINTENANCE PROTEIN MBAA"/>
    <property type="match status" value="1"/>
</dbReference>
<evidence type="ECO:0000259" key="1">
    <source>
        <dbReference type="PROSITE" id="PS50112"/>
    </source>
</evidence>
<dbReference type="CDD" id="cd00130">
    <property type="entry name" value="PAS"/>
    <property type="match status" value="1"/>
</dbReference>
<dbReference type="NCBIfam" id="TIGR00254">
    <property type="entry name" value="GGDEF"/>
    <property type="match status" value="1"/>
</dbReference>
<name>A0ABV1JCX0_9ACTN</name>
<dbReference type="PROSITE" id="PS50887">
    <property type="entry name" value="GGDEF"/>
    <property type="match status" value="1"/>
</dbReference>
<dbReference type="Pfam" id="PF08447">
    <property type="entry name" value="PAS_3"/>
    <property type="match status" value="2"/>
</dbReference>
<dbReference type="PROSITE" id="PS50112">
    <property type="entry name" value="PAS"/>
    <property type="match status" value="1"/>
</dbReference>
<feature type="domain" description="PAS" evidence="1">
    <location>
        <begin position="720"/>
        <end position="775"/>
    </location>
</feature>
<dbReference type="Pfam" id="PF00990">
    <property type="entry name" value="GGDEF"/>
    <property type="match status" value="1"/>
</dbReference>
<dbReference type="InterPro" id="IPR000014">
    <property type="entry name" value="PAS"/>
</dbReference>
<dbReference type="EMBL" id="JBBNOP010000006">
    <property type="protein sequence ID" value="MEQ3362925.1"/>
    <property type="molecule type" value="Genomic_DNA"/>
</dbReference>
<dbReference type="InterPro" id="IPR001633">
    <property type="entry name" value="EAL_dom"/>
</dbReference>
<evidence type="ECO:0000259" key="4">
    <source>
        <dbReference type="PROSITE" id="PS50887"/>
    </source>
</evidence>
<accession>A0ABV1JCX0</accession>
<dbReference type="InterPro" id="IPR043128">
    <property type="entry name" value="Rev_trsase/Diguanyl_cyclase"/>
</dbReference>
<dbReference type="InterPro" id="IPR013655">
    <property type="entry name" value="PAS_fold_3"/>
</dbReference>
<dbReference type="Pfam" id="PF00563">
    <property type="entry name" value="EAL"/>
    <property type="match status" value="1"/>
</dbReference>
<dbReference type="Proteomes" id="UP001487305">
    <property type="component" value="Unassembled WGS sequence"/>
</dbReference>
<dbReference type="SUPFAM" id="SSF55073">
    <property type="entry name" value="Nucleotide cyclase"/>
    <property type="match status" value="1"/>
</dbReference>
<dbReference type="InterPro" id="IPR000160">
    <property type="entry name" value="GGDEF_dom"/>
</dbReference>
<evidence type="ECO:0000259" key="3">
    <source>
        <dbReference type="PROSITE" id="PS50883"/>
    </source>
</evidence>
<dbReference type="SUPFAM" id="SSF141868">
    <property type="entry name" value="EAL domain-like"/>
    <property type="match status" value="1"/>
</dbReference>
<feature type="domain" description="EAL" evidence="3">
    <location>
        <begin position="422"/>
        <end position="676"/>
    </location>
</feature>
<dbReference type="InterPro" id="IPR029787">
    <property type="entry name" value="Nucleotide_cyclase"/>
</dbReference>
<dbReference type="PANTHER" id="PTHR44757">
    <property type="entry name" value="DIGUANYLATE CYCLASE DGCP"/>
    <property type="match status" value="1"/>
</dbReference>
<dbReference type="PROSITE" id="PS50883">
    <property type="entry name" value="EAL"/>
    <property type="match status" value="1"/>
</dbReference>
<dbReference type="InterPro" id="IPR000700">
    <property type="entry name" value="PAS-assoc_C"/>
</dbReference>
<dbReference type="RefSeq" id="WP_102375728.1">
    <property type="nucleotide sequence ID" value="NZ_JBBNOP010000006.1"/>
</dbReference>
<evidence type="ECO:0000313" key="5">
    <source>
        <dbReference type="EMBL" id="MEQ3362925.1"/>
    </source>
</evidence>
<protein>
    <submittedName>
        <fullName evidence="5">EAL domain-containing protein</fullName>
    </submittedName>
</protein>
<keyword evidence="6" id="KW-1185">Reference proteome</keyword>
<dbReference type="SUPFAM" id="SSF55785">
    <property type="entry name" value="PYP-like sensor domain (PAS domain)"/>
    <property type="match status" value="3"/>
</dbReference>
<dbReference type="Gene3D" id="3.30.450.20">
    <property type="entry name" value="PAS domain"/>
    <property type="match status" value="3"/>
</dbReference>
<dbReference type="Gene3D" id="3.20.20.450">
    <property type="entry name" value="EAL domain"/>
    <property type="match status" value="1"/>
</dbReference>
<dbReference type="SMART" id="SM00052">
    <property type="entry name" value="EAL"/>
    <property type="match status" value="1"/>
</dbReference>
<dbReference type="InterPro" id="IPR035965">
    <property type="entry name" value="PAS-like_dom_sf"/>
</dbReference>
<feature type="domain" description="GGDEF" evidence="4">
    <location>
        <begin position="285"/>
        <end position="413"/>
    </location>
</feature>
<dbReference type="Gene3D" id="3.30.70.270">
    <property type="match status" value="1"/>
</dbReference>
<dbReference type="NCBIfam" id="TIGR00229">
    <property type="entry name" value="sensory_box"/>
    <property type="match status" value="1"/>
</dbReference>
<evidence type="ECO:0000313" key="6">
    <source>
        <dbReference type="Proteomes" id="UP001487305"/>
    </source>
</evidence>
<reference evidence="5 6" key="1">
    <citation type="submission" date="2024-04" db="EMBL/GenBank/DDBJ databases">
        <title>Human intestinal bacterial collection.</title>
        <authorList>
            <person name="Pauvert C."/>
            <person name="Hitch T.C.A."/>
            <person name="Clavel T."/>
        </authorList>
    </citation>
    <scope>NUCLEOTIDE SEQUENCE [LARGE SCALE GENOMIC DNA]</scope>
    <source>
        <strain evidence="5 6">CLA-KB-H42</strain>
    </source>
</reference>
<dbReference type="InterPro" id="IPR052155">
    <property type="entry name" value="Biofilm_reg_signaling"/>
</dbReference>
<organism evidence="5 6">
    <name type="scientific">Raoultibacter massiliensis</name>
    <dbReference type="NCBI Taxonomy" id="1852371"/>
    <lineage>
        <taxon>Bacteria</taxon>
        <taxon>Bacillati</taxon>
        <taxon>Actinomycetota</taxon>
        <taxon>Coriobacteriia</taxon>
        <taxon>Eggerthellales</taxon>
        <taxon>Eggerthellaceae</taxon>
        <taxon>Raoultibacter</taxon>
    </lineage>
</organism>
<dbReference type="SMART" id="SM00267">
    <property type="entry name" value="GGDEF"/>
    <property type="match status" value="1"/>
</dbReference>
<gene>
    <name evidence="5" type="ORF">AAA083_08040</name>
</gene>
<dbReference type="PROSITE" id="PS50113">
    <property type="entry name" value="PAC"/>
    <property type="match status" value="1"/>
</dbReference>